<dbReference type="InterPro" id="IPR038354">
    <property type="entry name" value="VKOR_sf"/>
</dbReference>
<feature type="transmembrane region" description="Helical" evidence="10">
    <location>
        <begin position="157"/>
        <end position="177"/>
    </location>
</feature>
<evidence type="ECO:0000256" key="10">
    <source>
        <dbReference type="SAM" id="Phobius"/>
    </source>
</evidence>
<organism evidence="12 13">
    <name type="scientific">Schaalia canis</name>
    <dbReference type="NCBI Taxonomy" id="100469"/>
    <lineage>
        <taxon>Bacteria</taxon>
        <taxon>Bacillati</taxon>
        <taxon>Actinomycetota</taxon>
        <taxon>Actinomycetes</taxon>
        <taxon>Actinomycetales</taxon>
        <taxon>Actinomycetaceae</taxon>
        <taxon>Schaalia</taxon>
    </lineage>
</organism>
<feature type="transmembrane region" description="Helical" evidence="10">
    <location>
        <begin position="57"/>
        <end position="76"/>
    </location>
</feature>
<dbReference type="GO" id="GO:0016020">
    <property type="term" value="C:membrane"/>
    <property type="evidence" value="ECO:0007669"/>
    <property type="project" value="UniProtKB-SubCell"/>
</dbReference>
<evidence type="ECO:0000313" key="12">
    <source>
        <dbReference type="EMBL" id="RRC96534.1"/>
    </source>
</evidence>
<keyword evidence="6" id="KW-0560">Oxidoreductase</keyword>
<evidence type="ECO:0000256" key="4">
    <source>
        <dbReference type="ARBA" id="ARBA00022719"/>
    </source>
</evidence>
<evidence type="ECO:0000256" key="3">
    <source>
        <dbReference type="ARBA" id="ARBA00022692"/>
    </source>
</evidence>
<comment type="similarity">
    <text evidence="2">Belongs to the VKOR family.</text>
</comment>
<accession>A0A3P1SHQ0</accession>
<evidence type="ECO:0000256" key="7">
    <source>
        <dbReference type="ARBA" id="ARBA00023136"/>
    </source>
</evidence>
<dbReference type="OrthoDB" id="9783799at2"/>
<evidence type="ECO:0000256" key="8">
    <source>
        <dbReference type="ARBA" id="ARBA00023157"/>
    </source>
</evidence>
<feature type="transmembrane region" description="Helical" evidence="10">
    <location>
        <begin position="83"/>
        <end position="104"/>
    </location>
</feature>
<evidence type="ECO:0000259" key="11">
    <source>
        <dbReference type="SMART" id="SM00756"/>
    </source>
</evidence>
<comment type="subcellular location">
    <subcellularLocation>
        <location evidence="1">Membrane</location>
        <topology evidence="1">Multi-pass membrane protein</topology>
    </subcellularLocation>
</comment>
<dbReference type="Proteomes" id="UP000280444">
    <property type="component" value="Unassembled WGS sequence"/>
</dbReference>
<dbReference type="Pfam" id="PF07884">
    <property type="entry name" value="VKOR"/>
    <property type="match status" value="1"/>
</dbReference>
<keyword evidence="7 10" id="KW-0472">Membrane</keyword>
<dbReference type="InterPro" id="IPR012932">
    <property type="entry name" value="VKOR"/>
</dbReference>
<sequence length="181" mass="19987">MIISGLIGLYASFVLSIEAWVLASNANASFGCDVNSVISCSAVAQTPQAQVLGFPNAFLGIFFETVVLAVSVAIFAGVRFPRWYMLCVELLYTIGLGFALWLFFQSYFVIRVLCPWCLLITATTTLVWAGLTRINIREGNLPAPTWLRRIVEQGLDWAFTGLFLFILLAMLVARYGVTLLS</sequence>
<dbReference type="InterPro" id="IPR041714">
    <property type="entry name" value="VKOR_Actinobacteria"/>
</dbReference>
<proteinExistence type="inferred from homology"/>
<gene>
    <name evidence="12" type="ORF">EII11_00390</name>
</gene>
<keyword evidence="13" id="KW-1185">Reference proteome</keyword>
<evidence type="ECO:0000256" key="9">
    <source>
        <dbReference type="ARBA" id="ARBA00023284"/>
    </source>
</evidence>
<keyword evidence="5 10" id="KW-1133">Transmembrane helix</keyword>
<feature type="domain" description="Vitamin K epoxide reductase" evidence="11">
    <location>
        <begin position="1"/>
        <end position="135"/>
    </location>
</feature>
<dbReference type="EMBL" id="RQZF01000001">
    <property type="protein sequence ID" value="RRC96534.1"/>
    <property type="molecule type" value="Genomic_DNA"/>
</dbReference>
<keyword evidence="8" id="KW-1015">Disulfide bond</keyword>
<evidence type="ECO:0000256" key="2">
    <source>
        <dbReference type="ARBA" id="ARBA00006214"/>
    </source>
</evidence>
<dbReference type="SMART" id="SM00756">
    <property type="entry name" value="VKc"/>
    <property type="match status" value="1"/>
</dbReference>
<feature type="transmembrane region" description="Helical" evidence="10">
    <location>
        <begin position="110"/>
        <end position="131"/>
    </location>
</feature>
<protein>
    <submittedName>
        <fullName evidence="12">Vitamin K epoxide reductase family protein</fullName>
    </submittedName>
</protein>
<keyword evidence="9" id="KW-0676">Redox-active center</keyword>
<dbReference type="GO" id="GO:0016491">
    <property type="term" value="F:oxidoreductase activity"/>
    <property type="evidence" value="ECO:0007669"/>
    <property type="project" value="UniProtKB-KW"/>
</dbReference>
<dbReference type="GO" id="GO:0048038">
    <property type="term" value="F:quinone binding"/>
    <property type="evidence" value="ECO:0007669"/>
    <property type="project" value="UniProtKB-KW"/>
</dbReference>
<name>A0A3P1SHQ0_9ACTO</name>
<comment type="caution">
    <text evidence="12">The sequence shown here is derived from an EMBL/GenBank/DDBJ whole genome shotgun (WGS) entry which is preliminary data.</text>
</comment>
<dbReference type="Gene3D" id="1.20.1440.130">
    <property type="entry name" value="VKOR domain"/>
    <property type="match status" value="1"/>
</dbReference>
<evidence type="ECO:0000256" key="5">
    <source>
        <dbReference type="ARBA" id="ARBA00022989"/>
    </source>
</evidence>
<reference evidence="12 13" key="1">
    <citation type="submission" date="2018-11" db="EMBL/GenBank/DDBJ databases">
        <title>Genomes From Bacteria Associated with the Canine Oral Cavity: a Test Case for Automated Genome-Based Taxonomic Assignment.</title>
        <authorList>
            <person name="Coil D.A."/>
            <person name="Jospin G."/>
            <person name="Darling A.E."/>
            <person name="Wallis C."/>
            <person name="Davis I.J."/>
            <person name="Harris S."/>
            <person name="Eisen J.A."/>
            <person name="Holcombe L.J."/>
            <person name="O'Flynn C."/>
        </authorList>
    </citation>
    <scope>NUCLEOTIDE SEQUENCE [LARGE SCALE GENOMIC DNA]</scope>
    <source>
        <strain evidence="12 13">OH770</strain>
    </source>
</reference>
<dbReference type="CDD" id="cd12922">
    <property type="entry name" value="VKOR_5"/>
    <property type="match status" value="1"/>
</dbReference>
<evidence type="ECO:0000256" key="6">
    <source>
        <dbReference type="ARBA" id="ARBA00023002"/>
    </source>
</evidence>
<keyword evidence="4" id="KW-0874">Quinone</keyword>
<dbReference type="AlphaFoldDB" id="A0A3P1SHQ0"/>
<evidence type="ECO:0000256" key="1">
    <source>
        <dbReference type="ARBA" id="ARBA00004141"/>
    </source>
</evidence>
<evidence type="ECO:0000313" key="13">
    <source>
        <dbReference type="Proteomes" id="UP000280444"/>
    </source>
</evidence>
<keyword evidence="3 10" id="KW-0812">Transmembrane</keyword>